<feature type="region of interest" description="Disordered" evidence="7">
    <location>
        <begin position="1"/>
        <end position="130"/>
    </location>
</feature>
<dbReference type="InterPro" id="IPR013083">
    <property type="entry name" value="Znf_RING/FYVE/PHD"/>
</dbReference>
<feature type="compositionally biased region" description="Basic and acidic residues" evidence="7">
    <location>
        <begin position="97"/>
        <end position="111"/>
    </location>
</feature>
<organism evidence="9 10">
    <name type="scientific">Sesamum alatum</name>
    <dbReference type="NCBI Taxonomy" id="300844"/>
    <lineage>
        <taxon>Eukaryota</taxon>
        <taxon>Viridiplantae</taxon>
        <taxon>Streptophyta</taxon>
        <taxon>Embryophyta</taxon>
        <taxon>Tracheophyta</taxon>
        <taxon>Spermatophyta</taxon>
        <taxon>Magnoliopsida</taxon>
        <taxon>eudicotyledons</taxon>
        <taxon>Gunneridae</taxon>
        <taxon>Pentapetalae</taxon>
        <taxon>asterids</taxon>
        <taxon>lamiids</taxon>
        <taxon>Lamiales</taxon>
        <taxon>Pedaliaceae</taxon>
        <taxon>Sesamum</taxon>
    </lineage>
</organism>
<dbReference type="InterPro" id="IPR037381">
    <property type="entry name" value="RFWD3"/>
</dbReference>
<dbReference type="SUPFAM" id="SSF57850">
    <property type="entry name" value="RING/U-box"/>
    <property type="match status" value="1"/>
</dbReference>
<evidence type="ECO:0000259" key="8">
    <source>
        <dbReference type="PROSITE" id="PS50089"/>
    </source>
</evidence>
<dbReference type="EMBL" id="JACGWO010000009">
    <property type="protein sequence ID" value="KAK4419254.1"/>
    <property type="molecule type" value="Genomic_DNA"/>
</dbReference>
<comment type="subcellular location">
    <subcellularLocation>
        <location evidence="4">Nucleus</location>
        <location evidence="4">Nuclear body</location>
    </subcellularLocation>
</comment>
<dbReference type="GO" id="GO:0008270">
    <property type="term" value="F:zinc ion binding"/>
    <property type="evidence" value="ECO:0007669"/>
    <property type="project" value="UniProtKB-KW"/>
</dbReference>
<keyword evidence="5" id="KW-0863">Zinc-finger</keyword>
<keyword evidence="6" id="KW-0175">Coiled coil</keyword>
<dbReference type="InterPro" id="IPR015943">
    <property type="entry name" value="WD40/YVTN_repeat-like_dom_sf"/>
</dbReference>
<name>A0AAE2CEI6_9LAMI</name>
<dbReference type="GO" id="GO:0036297">
    <property type="term" value="P:interstrand cross-link repair"/>
    <property type="evidence" value="ECO:0007669"/>
    <property type="project" value="InterPro"/>
</dbReference>
<dbReference type="CDD" id="cd16450">
    <property type="entry name" value="mRING-C3HGC3_RFWD3"/>
    <property type="match status" value="1"/>
</dbReference>
<dbReference type="InterPro" id="IPR001841">
    <property type="entry name" value="Znf_RING"/>
</dbReference>
<dbReference type="Gene3D" id="2.130.10.10">
    <property type="entry name" value="YVTN repeat-like/Quinoprotein amine dehydrogenase"/>
    <property type="match status" value="1"/>
</dbReference>
<evidence type="ECO:0000313" key="9">
    <source>
        <dbReference type="EMBL" id="KAK4419254.1"/>
    </source>
</evidence>
<dbReference type="InterPro" id="IPR056527">
    <property type="entry name" value="WD40_RFWD3"/>
</dbReference>
<keyword evidence="3" id="KW-0853">WD repeat</keyword>
<evidence type="ECO:0000256" key="4">
    <source>
        <dbReference type="ARBA" id="ARBA00034306"/>
    </source>
</evidence>
<evidence type="ECO:0000256" key="6">
    <source>
        <dbReference type="SAM" id="Coils"/>
    </source>
</evidence>
<dbReference type="SMART" id="SM00184">
    <property type="entry name" value="RING"/>
    <property type="match status" value="1"/>
</dbReference>
<sequence>MLDPDYASYLLQHADDPSSDPDDDDYYDDEDEEEEEEEEEDNDDGVDADGRSGTTLRQVLYGNRRNDINSDTATVSNQEVVDVDSQASENGDDAIVEGERESSIQARDNDGSKGGGTASLEGDNDGDNEGELNRGDIDGLFCSICFEAWSSGGDHHVCCLPCGHIYGLSCIKKWLRRQGSSKCPQCKKNCGIKDIRLLYASRIVAIDGELQKKVQSLEAKCASLEKKVKEVQKSTKAEWSKKEVEWKKREASLRRQVHDLEQRNHDLADLLEDTERRASGLSASGCNCRGESTLGFDANPKFNMRGCSNKFIMQKDFQVDGARLFDIDSSNQIIVIARRLSGMGGAHVLTKVSLLSNNDKEDIRLPENTKAVKDLRVSPHASLVLLASLGKKLSVLSTESNNTVLTYELPAAAWSCSWDISSSHYAYAGLQNGTVLQFDMRNTMKHVQSFTGLTCNPIHTLYSLLPNLSLSSGVRSVLSASSLGLCQWNFGGSEDRPYLIPESDEQGVCISLAFCKSSDDIVASYRPKIEISGDLDFCQPTLTAPGQGTRGSHVLYRKMGCAYKKLGATCANVSDIRLPKSTIIDGVYRNPVFASADELTSELVFQDLPSLMVVEHLKPKKYPIRDVKYIRQLSSGLLSCLSEDSLQLFTAKLL</sequence>
<dbReference type="Pfam" id="PF23419">
    <property type="entry name" value="WD40_RFWD3"/>
    <property type="match status" value="1"/>
</dbReference>
<keyword evidence="5" id="KW-0862">Zinc</keyword>
<evidence type="ECO:0000313" key="10">
    <source>
        <dbReference type="Proteomes" id="UP001293254"/>
    </source>
</evidence>
<dbReference type="PROSITE" id="PS50089">
    <property type="entry name" value="ZF_RING_2"/>
    <property type="match status" value="1"/>
</dbReference>
<dbReference type="PANTHER" id="PTHR16047">
    <property type="entry name" value="RFWD3 PROTEIN"/>
    <property type="match status" value="1"/>
</dbReference>
<dbReference type="InterPro" id="IPR036322">
    <property type="entry name" value="WD40_repeat_dom_sf"/>
</dbReference>
<dbReference type="AlphaFoldDB" id="A0AAE2CEI6"/>
<proteinExistence type="predicted"/>
<protein>
    <recommendedName>
        <fullName evidence="2">RING-type E3 ubiquitin transferase</fullName>
        <ecNumber evidence="2">2.3.2.27</ecNumber>
    </recommendedName>
</protein>
<keyword evidence="10" id="KW-1185">Reference proteome</keyword>
<feature type="domain" description="RING-type" evidence="8">
    <location>
        <begin position="142"/>
        <end position="187"/>
    </location>
</feature>
<dbReference type="Pfam" id="PF13639">
    <property type="entry name" value="zf-RING_2"/>
    <property type="match status" value="1"/>
</dbReference>
<evidence type="ECO:0000256" key="2">
    <source>
        <dbReference type="ARBA" id="ARBA00012483"/>
    </source>
</evidence>
<dbReference type="SUPFAM" id="SSF50978">
    <property type="entry name" value="WD40 repeat-like"/>
    <property type="match status" value="1"/>
</dbReference>
<keyword evidence="5" id="KW-0479">Metal-binding</keyword>
<accession>A0AAE2CEI6</accession>
<dbReference type="EC" id="2.3.2.27" evidence="2"/>
<evidence type="ECO:0000256" key="7">
    <source>
        <dbReference type="SAM" id="MobiDB-lite"/>
    </source>
</evidence>
<reference evidence="9" key="2">
    <citation type="journal article" date="2024" name="Plant">
        <title>Genomic evolution and insights into agronomic trait innovations of Sesamum species.</title>
        <authorList>
            <person name="Miao H."/>
            <person name="Wang L."/>
            <person name="Qu L."/>
            <person name="Liu H."/>
            <person name="Sun Y."/>
            <person name="Le M."/>
            <person name="Wang Q."/>
            <person name="Wei S."/>
            <person name="Zheng Y."/>
            <person name="Lin W."/>
            <person name="Duan Y."/>
            <person name="Cao H."/>
            <person name="Xiong S."/>
            <person name="Wang X."/>
            <person name="Wei L."/>
            <person name="Li C."/>
            <person name="Ma Q."/>
            <person name="Ju M."/>
            <person name="Zhao R."/>
            <person name="Li G."/>
            <person name="Mu C."/>
            <person name="Tian Q."/>
            <person name="Mei H."/>
            <person name="Zhang T."/>
            <person name="Gao T."/>
            <person name="Zhang H."/>
        </authorList>
    </citation>
    <scope>NUCLEOTIDE SEQUENCE</scope>
    <source>
        <strain evidence="9">3651</strain>
    </source>
</reference>
<dbReference type="GO" id="GO:0016604">
    <property type="term" value="C:nuclear body"/>
    <property type="evidence" value="ECO:0007669"/>
    <property type="project" value="UniProtKB-SubCell"/>
</dbReference>
<comment type="caution">
    <text evidence="9">The sequence shown here is derived from an EMBL/GenBank/DDBJ whole genome shotgun (WGS) entry which is preliminary data.</text>
</comment>
<gene>
    <name evidence="9" type="ORF">Salat_2338200</name>
</gene>
<dbReference type="Gene3D" id="3.30.40.10">
    <property type="entry name" value="Zinc/RING finger domain, C3HC4 (zinc finger)"/>
    <property type="match status" value="1"/>
</dbReference>
<evidence type="ECO:0000256" key="5">
    <source>
        <dbReference type="PROSITE-ProRule" id="PRU00175"/>
    </source>
</evidence>
<dbReference type="GO" id="GO:0061630">
    <property type="term" value="F:ubiquitin protein ligase activity"/>
    <property type="evidence" value="ECO:0007669"/>
    <property type="project" value="UniProtKB-EC"/>
</dbReference>
<evidence type="ECO:0000256" key="3">
    <source>
        <dbReference type="ARBA" id="ARBA00022574"/>
    </source>
</evidence>
<dbReference type="PANTHER" id="PTHR16047:SF13">
    <property type="entry name" value="E3 UBIQUITIN-PROTEIN LIGASE RFWD3"/>
    <property type="match status" value="1"/>
</dbReference>
<feature type="coiled-coil region" evidence="6">
    <location>
        <begin position="207"/>
        <end position="277"/>
    </location>
</feature>
<evidence type="ECO:0000256" key="1">
    <source>
        <dbReference type="ARBA" id="ARBA00000900"/>
    </source>
</evidence>
<feature type="compositionally biased region" description="Acidic residues" evidence="7">
    <location>
        <begin position="17"/>
        <end position="47"/>
    </location>
</feature>
<dbReference type="GO" id="GO:0016567">
    <property type="term" value="P:protein ubiquitination"/>
    <property type="evidence" value="ECO:0007669"/>
    <property type="project" value="InterPro"/>
</dbReference>
<comment type="catalytic activity">
    <reaction evidence="1">
        <text>S-ubiquitinyl-[E2 ubiquitin-conjugating enzyme]-L-cysteine + [acceptor protein]-L-lysine = [E2 ubiquitin-conjugating enzyme]-L-cysteine + N(6)-ubiquitinyl-[acceptor protein]-L-lysine.</text>
        <dbReference type="EC" id="2.3.2.27"/>
    </reaction>
</comment>
<dbReference type="Proteomes" id="UP001293254">
    <property type="component" value="Unassembled WGS sequence"/>
</dbReference>
<reference evidence="9" key="1">
    <citation type="submission" date="2020-06" db="EMBL/GenBank/DDBJ databases">
        <authorList>
            <person name="Li T."/>
            <person name="Hu X."/>
            <person name="Zhang T."/>
            <person name="Song X."/>
            <person name="Zhang H."/>
            <person name="Dai N."/>
            <person name="Sheng W."/>
            <person name="Hou X."/>
            <person name="Wei L."/>
        </authorList>
    </citation>
    <scope>NUCLEOTIDE SEQUENCE</scope>
    <source>
        <strain evidence="9">3651</strain>
        <tissue evidence="9">Leaf</tissue>
    </source>
</reference>
<feature type="compositionally biased region" description="Polar residues" evidence="7">
    <location>
        <begin position="69"/>
        <end position="89"/>
    </location>
</feature>